<evidence type="ECO:0000313" key="2">
    <source>
        <dbReference type="EMBL" id="KAG4411898.1"/>
    </source>
</evidence>
<dbReference type="InterPro" id="IPR045518">
    <property type="entry name" value="2EXR"/>
</dbReference>
<dbReference type="OrthoDB" id="3473305at2759"/>
<comment type="caution">
    <text evidence="2">The sequence shown here is derived from an EMBL/GenBank/DDBJ whole genome shotgun (WGS) entry which is preliminary data.</text>
</comment>
<dbReference type="EMBL" id="JAFJYH010000429">
    <property type="protein sequence ID" value="KAG4411898.1"/>
    <property type="molecule type" value="Genomic_DNA"/>
</dbReference>
<dbReference type="PANTHER" id="PTHR35910:SF6">
    <property type="entry name" value="2EXR DOMAIN-CONTAINING PROTEIN"/>
    <property type="match status" value="1"/>
</dbReference>
<evidence type="ECO:0000313" key="3">
    <source>
        <dbReference type="Proteomes" id="UP000664132"/>
    </source>
</evidence>
<organism evidence="2 3">
    <name type="scientific">Cadophora malorum</name>
    <dbReference type="NCBI Taxonomy" id="108018"/>
    <lineage>
        <taxon>Eukaryota</taxon>
        <taxon>Fungi</taxon>
        <taxon>Dikarya</taxon>
        <taxon>Ascomycota</taxon>
        <taxon>Pezizomycotina</taxon>
        <taxon>Leotiomycetes</taxon>
        <taxon>Helotiales</taxon>
        <taxon>Ploettnerulaceae</taxon>
        <taxon>Cadophora</taxon>
    </lineage>
</organism>
<feature type="domain" description="2EXR" evidence="1">
    <location>
        <begin position="7"/>
        <end position="91"/>
    </location>
</feature>
<protein>
    <recommendedName>
        <fullName evidence="1">2EXR domain-containing protein</fullName>
    </recommendedName>
</protein>
<gene>
    <name evidence="2" type="ORF">IFR04_014960</name>
</gene>
<evidence type="ECO:0000259" key="1">
    <source>
        <dbReference type="Pfam" id="PF20150"/>
    </source>
</evidence>
<name>A0A8H7W4F4_9HELO</name>
<dbReference type="PANTHER" id="PTHR35910">
    <property type="entry name" value="2EXR DOMAIN-CONTAINING PROTEIN"/>
    <property type="match status" value="1"/>
</dbReference>
<keyword evidence="3" id="KW-1185">Reference proteome</keyword>
<dbReference type="AlphaFoldDB" id="A0A8H7W4F4"/>
<dbReference type="Proteomes" id="UP000664132">
    <property type="component" value="Unassembled WGS sequence"/>
</dbReference>
<dbReference type="Pfam" id="PF20150">
    <property type="entry name" value="2EXR"/>
    <property type="match status" value="1"/>
</dbReference>
<reference evidence="2" key="1">
    <citation type="submission" date="2021-02" db="EMBL/GenBank/DDBJ databases">
        <title>Genome sequence Cadophora malorum strain M34.</title>
        <authorList>
            <person name="Stefanovic E."/>
            <person name="Vu D."/>
            <person name="Scully C."/>
            <person name="Dijksterhuis J."/>
            <person name="Roader J."/>
            <person name="Houbraken J."/>
        </authorList>
    </citation>
    <scope>NUCLEOTIDE SEQUENCE</scope>
    <source>
        <strain evidence="2">M34</strain>
    </source>
</reference>
<proteinExistence type="predicted"/>
<accession>A0A8H7W4F4</accession>
<sequence>MTAIQTFHFFPLLSPELRIQVWHVALLIPRLVLIWKHTARDANMVRRSVVSPLLCVNRESRTEALRLYSPPPNYPNYPESPVYIGPGTDIVYIAGLDGERRAFKHVTWTCDFLAQDLDSQCPSFAPLRRLAVDEEFLQQTPFLQFNKMPYSVWKLVITDLPQLEELILVRRGSGSGWTVSKVEGKLLEAKEKFKSFWEDMCMDEGEAQALMKWRLPSIRILKPEELVEICWV</sequence>